<evidence type="ECO:0000256" key="9">
    <source>
        <dbReference type="ARBA" id="ARBA00022840"/>
    </source>
</evidence>
<evidence type="ECO:0000313" key="18">
    <source>
        <dbReference type="EMBL" id="SDG93229.1"/>
    </source>
</evidence>
<keyword evidence="13" id="KW-0535">Nitrogen fixation</keyword>
<evidence type="ECO:0000256" key="10">
    <source>
        <dbReference type="ARBA" id="ARBA00022989"/>
    </source>
</evidence>
<gene>
    <name evidence="18" type="ORF">SAMN05421742_103238</name>
</gene>
<keyword evidence="7 13" id="KW-0547">Nucleotide-binding</keyword>
<dbReference type="EC" id="2.7.13.3" evidence="13"/>
<evidence type="ECO:0000313" key="19">
    <source>
        <dbReference type="Proteomes" id="UP000217076"/>
    </source>
</evidence>
<dbReference type="GO" id="GO:0009399">
    <property type="term" value="P:nitrogen fixation"/>
    <property type="evidence" value="ECO:0007669"/>
    <property type="project" value="UniProtKB-UniRule"/>
</dbReference>
<evidence type="ECO:0000256" key="12">
    <source>
        <dbReference type="ARBA" id="ARBA00023136"/>
    </source>
</evidence>
<dbReference type="InterPro" id="IPR003594">
    <property type="entry name" value="HATPase_dom"/>
</dbReference>
<dbReference type="GO" id="GO:0005886">
    <property type="term" value="C:plasma membrane"/>
    <property type="evidence" value="ECO:0007669"/>
    <property type="project" value="UniProtKB-SubCell"/>
</dbReference>
<feature type="transmembrane region" description="Helical" evidence="14">
    <location>
        <begin position="97"/>
        <end position="122"/>
    </location>
</feature>
<dbReference type="Gene3D" id="3.30.565.10">
    <property type="entry name" value="Histidine kinase-like ATPase, C-terminal domain"/>
    <property type="match status" value="1"/>
</dbReference>
<dbReference type="InterPro" id="IPR005467">
    <property type="entry name" value="His_kinase_dom"/>
</dbReference>
<evidence type="ECO:0000256" key="7">
    <source>
        <dbReference type="ARBA" id="ARBA00022741"/>
    </source>
</evidence>
<feature type="domain" description="Histidine kinase" evidence="15">
    <location>
        <begin position="524"/>
        <end position="741"/>
    </location>
</feature>
<dbReference type="PIRSF" id="PIRSF037532">
    <property type="entry name" value="STHK_NtrY"/>
    <property type="match status" value="1"/>
</dbReference>
<name>A0A1G7YA50_9PROT</name>
<dbReference type="OrthoDB" id="9776727at2"/>
<dbReference type="PROSITE" id="PS50109">
    <property type="entry name" value="HIS_KIN"/>
    <property type="match status" value="1"/>
</dbReference>
<feature type="transmembrane region" description="Helical" evidence="14">
    <location>
        <begin position="295"/>
        <end position="320"/>
    </location>
</feature>
<dbReference type="CDD" id="cd06225">
    <property type="entry name" value="HAMP"/>
    <property type="match status" value="1"/>
</dbReference>
<evidence type="ECO:0000256" key="6">
    <source>
        <dbReference type="ARBA" id="ARBA00022692"/>
    </source>
</evidence>
<dbReference type="SUPFAM" id="SSF55874">
    <property type="entry name" value="ATPase domain of HSP90 chaperone/DNA topoisomerase II/histidine kinase"/>
    <property type="match status" value="1"/>
</dbReference>
<dbReference type="STRING" id="83401.SAMN05421742_103238"/>
<evidence type="ECO:0000256" key="1">
    <source>
        <dbReference type="ARBA" id="ARBA00000085"/>
    </source>
</evidence>
<dbReference type="Pfam" id="PF00672">
    <property type="entry name" value="HAMP"/>
    <property type="match status" value="1"/>
</dbReference>
<dbReference type="PRINTS" id="PR00344">
    <property type="entry name" value="BCTRLSENSOR"/>
</dbReference>
<dbReference type="AlphaFoldDB" id="A0A1G7YA50"/>
<evidence type="ECO:0000259" key="15">
    <source>
        <dbReference type="PROSITE" id="PS50109"/>
    </source>
</evidence>
<feature type="domain" description="HAMP" evidence="17">
    <location>
        <begin position="321"/>
        <end position="374"/>
    </location>
</feature>
<dbReference type="Gene3D" id="6.10.340.10">
    <property type="match status" value="1"/>
</dbReference>
<evidence type="ECO:0000256" key="3">
    <source>
        <dbReference type="ARBA" id="ARBA00022475"/>
    </source>
</evidence>
<dbReference type="CDD" id="cd00082">
    <property type="entry name" value="HisKA"/>
    <property type="match status" value="1"/>
</dbReference>
<keyword evidence="6 13" id="KW-0812">Transmembrane</keyword>
<protein>
    <recommendedName>
        <fullName evidence="13">Nitrogen regulation protein</fullName>
        <ecNumber evidence="13">2.7.13.3</ecNumber>
    </recommendedName>
</protein>
<organism evidence="18 19">
    <name type="scientific">Roseospirillum parvum</name>
    <dbReference type="NCBI Taxonomy" id="83401"/>
    <lineage>
        <taxon>Bacteria</taxon>
        <taxon>Pseudomonadati</taxon>
        <taxon>Pseudomonadota</taxon>
        <taxon>Alphaproteobacteria</taxon>
        <taxon>Rhodospirillales</taxon>
        <taxon>Rhodospirillaceae</taxon>
        <taxon>Roseospirillum</taxon>
    </lineage>
</organism>
<keyword evidence="5 13" id="KW-0808">Transferase</keyword>
<keyword evidence="4" id="KW-0597">Phosphoprotein</keyword>
<dbReference type="InterPro" id="IPR003661">
    <property type="entry name" value="HisK_dim/P_dom"/>
</dbReference>
<dbReference type="InterPro" id="IPR036097">
    <property type="entry name" value="HisK_dim/P_sf"/>
</dbReference>
<dbReference type="InterPro" id="IPR003660">
    <property type="entry name" value="HAMP_dom"/>
</dbReference>
<dbReference type="Proteomes" id="UP000217076">
    <property type="component" value="Unassembled WGS sequence"/>
</dbReference>
<evidence type="ECO:0000256" key="5">
    <source>
        <dbReference type="ARBA" id="ARBA00022679"/>
    </source>
</evidence>
<keyword evidence="10 14" id="KW-1133">Transmembrane helix</keyword>
<evidence type="ECO:0000256" key="4">
    <source>
        <dbReference type="ARBA" id="ARBA00022553"/>
    </source>
</evidence>
<feature type="transmembrane region" description="Helical" evidence="14">
    <location>
        <begin position="56"/>
        <end position="76"/>
    </location>
</feature>
<dbReference type="SMART" id="SM00304">
    <property type="entry name" value="HAMP"/>
    <property type="match status" value="1"/>
</dbReference>
<reference evidence="19" key="1">
    <citation type="submission" date="2016-10" db="EMBL/GenBank/DDBJ databases">
        <authorList>
            <person name="Varghese N."/>
            <person name="Submissions S."/>
        </authorList>
    </citation>
    <scope>NUCLEOTIDE SEQUENCE [LARGE SCALE GENOMIC DNA]</scope>
    <source>
        <strain evidence="19">930I</strain>
    </source>
</reference>
<dbReference type="SMART" id="SM00091">
    <property type="entry name" value="PAS"/>
    <property type="match status" value="1"/>
</dbReference>
<dbReference type="PROSITE" id="PS50112">
    <property type="entry name" value="PAS"/>
    <property type="match status" value="1"/>
</dbReference>
<dbReference type="InterPro" id="IPR045671">
    <property type="entry name" value="NtrY-like_N"/>
</dbReference>
<feature type="transmembrane region" description="Helical" evidence="14">
    <location>
        <begin position="21"/>
        <end position="44"/>
    </location>
</feature>
<feature type="domain" description="PAS" evidence="16">
    <location>
        <begin position="386"/>
        <end position="455"/>
    </location>
</feature>
<dbReference type="GO" id="GO:0005524">
    <property type="term" value="F:ATP binding"/>
    <property type="evidence" value="ECO:0007669"/>
    <property type="project" value="UniProtKB-UniRule"/>
</dbReference>
<dbReference type="NCBIfam" id="TIGR00229">
    <property type="entry name" value="sensory_box"/>
    <property type="match status" value="1"/>
</dbReference>
<evidence type="ECO:0000256" key="2">
    <source>
        <dbReference type="ARBA" id="ARBA00004651"/>
    </source>
</evidence>
<evidence type="ECO:0000256" key="11">
    <source>
        <dbReference type="ARBA" id="ARBA00023012"/>
    </source>
</evidence>
<dbReference type="InterPro" id="IPR013656">
    <property type="entry name" value="PAS_4"/>
</dbReference>
<dbReference type="InterPro" id="IPR036890">
    <property type="entry name" value="HATPase_C_sf"/>
</dbReference>
<keyword evidence="12 13" id="KW-0472">Membrane</keyword>
<dbReference type="Pfam" id="PF19312">
    <property type="entry name" value="NtrY_N"/>
    <property type="match status" value="1"/>
</dbReference>
<keyword evidence="9 13" id="KW-0067">ATP-binding</keyword>
<dbReference type="PANTHER" id="PTHR43065">
    <property type="entry name" value="SENSOR HISTIDINE KINASE"/>
    <property type="match status" value="1"/>
</dbReference>
<dbReference type="Pfam" id="PF00512">
    <property type="entry name" value="HisKA"/>
    <property type="match status" value="1"/>
</dbReference>
<dbReference type="Pfam" id="PF08448">
    <property type="entry name" value="PAS_4"/>
    <property type="match status" value="1"/>
</dbReference>
<dbReference type="GO" id="GO:0000155">
    <property type="term" value="F:phosphorelay sensor kinase activity"/>
    <property type="evidence" value="ECO:0007669"/>
    <property type="project" value="InterPro"/>
</dbReference>
<dbReference type="CDD" id="cd00130">
    <property type="entry name" value="PAS"/>
    <property type="match status" value="1"/>
</dbReference>
<dbReference type="EMBL" id="FNCV01000003">
    <property type="protein sequence ID" value="SDG93229.1"/>
    <property type="molecule type" value="Genomic_DNA"/>
</dbReference>
<dbReference type="RefSeq" id="WP_092617102.1">
    <property type="nucleotide sequence ID" value="NZ_FNCV01000003.1"/>
</dbReference>
<keyword evidence="19" id="KW-1185">Reference proteome</keyword>
<comment type="catalytic activity">
    <reaction evidence="1 13">
        <text>ATP + protein L-histidine = ADP + protein N-phospho-L-histidine.</text>
        <dbReference type="EC" id="2.7.13.3"/>
    </reaction>
</comment>
<keyword evidence="11 13" id="KW-0902">Two-component regulatory system</keyword>
<dbReference type="InterPro" id="IPR017232">
    <property type="entry name" value="NtrY"/>
</dbReference>
<sequence>MSAGLHRRLLKLGLWARRVRLSRRLTVALGILAVLLGAATYILLTGQGPIAPEATNVLILLNIDLLVLLALGAIVARRLVRLWADRRRGGAGSRLHVRLVVLFSLVAVTPAGLTALFSALFFNQGVTSWFNDTVRTAVTESYHVAQAYLREHQQTLSGDAAAMASDLARQWEGLSRNPGALQRFLSQQIGFRGLSEAMVVTGNGNILAYAGYSYSLQFEEVPIWSKEQAAQGEVVILPSDEDDRVRALVRVDPLANLFLFVGRFVDASVLAHVEEVEQAVNDYQKLEGERSGFEITFTLIFIVVTLLVLLAAISFGLILANRLARPLVALIDASEKVRGGDLAVRVPEIAAGDEISVLSRAFNRMTARISEQQRHLLETNRALDERTRFTETVLSGVSAGVIGLDRDGRITLPNRSAAELLAAAPDDLVGRALAEVAPDLAGLLSAAQARAQEKGDERSAGAPVSAEVALTRGGRRRTLRAVIAAERLETDGRGETIGFVLTFDDITDLQSAQRMAAWADVARRIAHEIKNPLTPIQLSAERLKRRYLKQIDDDGEVFVQCTDTIIRHVGDIGQMVDEFSAFARMPSPVMKPENLKDLVARAVVFQREAHPHIRFTTELPEAPLTLACDARQIGQVLTNLVKNAVEAIEGRDDTDPPPGWVGLSLERADGEIHLTVADNGRGLPENERSRLTEPYVTTRSKGTGLGLAIVKKILEDHRGRLILEDRPGGGARVRVVLPDNPPDSRGE</sequence>
<proteinExistence type="predicted"/>
<comment type="subcellular location">
    <subcellularLocation>
        <location evidence="2 13">Cell membrane</location>
        <topology evidence="2 13">Multi-pass membrane protein</topology>
    </subcellularLocation>
</comment>
<dbReference type="PROSITE" id="PS50885">
    <property type="entry name" value="HAMP"/>
    <property type="match status" value="1"/>
</dbReference>
<dbReference type="InterPro" id="IPR035965">
    <property type="entry name" value="PAS-like_dom_sf"/>
</dbReference>
<evidence type="ECO:0000259" key="16">
    <source>
        <dbReference type="PROSITE" id="PS50112"/>
    </source>
</evidence>
<dbReference type="InterPro" id="IPR000014">
    <property type="entry name" value="PAS"/>
</dbReference>
<accession>A0A1G7YA50</accession>
<evidence type="ECO:0000259" key="17">
    <source>
        <dbReference type="PROSITE" id="PS50885"/>
    </source>
</evidence>
<dbReference type="PANTHER" id="PTHR43065:SF10">
    <property type="entry name" value="PEROXIDE STRESS-ACTIVATED HISTIDINE KINASE MAK3"/>
    <property type="match status" value="1"/>
</dbReference>
<keyword evidence="8 13" id="KW-0418">Kinase</keyword>
<evidence type="ECO:0000256" key="14">
    <source>
        <dbReference type="SAM" id="Phobius"/>
    </source>
</evidence>
<dbReference type="SMART" id="SM00387">
    <property type="entry name" value="HATPase_c"/>
    <property type="match status" value="1"/>
</dbReference>
<dbReference type="Gene3D" id="1.10.287.130">
    <property type="match status" value="1"/>
</dbReference>
<evidence type="ECO:0000256" key="8">
    <source>
        <dbReference type="ARBA" id="ARBA00022777"/>
    </source>
</evidence>
<dbReference type="InterPro" id="IPR004358">
    <property type="entry name" value="Sig_transdc_His_kin-like_C"/>
</dbReference>
<dbReference type="SUPFAM" id="SSF55785">
    <property type="entry name" value="PYP-like sensor domain (PAS domain)"/>
    <property type="match status" value="1"/>
</dbReference>
<dbReference type="SUPFAM" id="SSF158472">
    <property type="entry name" value="HAMP domain-like"/>
    <property type="match status" value="1"/>
</dbReference>
<keyword evidence="3 13" id="KW-1003">Cell membrane</keyword>
<dbReference type="Gene3D" id="3.30.450.20">
    <property type="entry name" value="PAS domain"/>
    <property type="match status" value="1"/>
</dbReference>
<dbReference type="SMART" id="SM00388">
    <property type="entry name" value="HisKA"/>
    <property type="match status" value="1"/>
</dbReference>
<dbReference type="SUPFAM" id="SSF47384">
    <property type="entry name" value="Homodimeric domain of signal transducing histidine kinase"/>
    <property type="match status" value="1"/>
</dbReference>
<dbReference type="Pfam" id="PF02518">
    <property type="entry name" value="HATPase_c"/>
    <property type="match status" value="1"/>
</dbReference>
<evidence type="ECO:0000256" key="13">
    <source>
        <dbReference type="PIRNR" id="PIRNR037532"/>
    </source>
</evidence>